<dbReference type="OrthoDB" id="3386932at2"/>
<dbReference type="EMBL" id="SRID01000008">
    <property type="protein sequence ID" value="TGB18423.1"/>
    <property type="molecule type" value="Genomic_DNA"/>
</dbReference>
<reference evidence="1 2" key="1">
    <citation type="submission" date="2019-03" db="EMBL/GenBank/DDBJ databases">
        <authorList>
            <person name="Gonzalez-Pimentel J.L."/>
        </authorList>
    </citation>
    <scope>NUCLEOTIDE SEQUENCE [LARGE SCALE GENOMIC DNA]</scope>
    <source>
        <strain evidence="1 2">JCM 31289</strain>
    </source>
</reference>
<name>A0A4Z0HI10_9ACTN</name>
<dbReference type="InterPro" id="IPR038070">
    <property type="entry name" value="Rv2632c-like_sf"/>
</dbReference>
<dbReference type="RefSeq" id="WP_135337129.1">
    <property type="nucleotide sequence ID" value="NZ_JBHLTX010000060.1"/>
</dbReference>
<protein>
    <submittedName>
        <fullName evidence="1">DUF1876 domain-containing protein</fullName>
    </submittedName>
</protein>
<evidence type="ECO:0000313" key="1">
    <source>
        <dbReference type="EMBL" id="TGB18423.1"/>
    </source>
</evidence>
<dbReference type="Proteomes" id="UP000297948">
    <property type="component" value="Unassembled WGS sequence"/>
</dbReference>
<dbReference type="AlphaFoldDB" id="A0A4Z0HI10"/>
<dbReference type="InterPro" id="IPR015057">
    <property type="entry name" value="Rv2632c-like"/>
</dbReference>
<sequence length="89" mass="9771">MEQIVGCDIEMEFHEVNAKTEADVRLRLHDGTQVKAHGAANRHPDDPAQQRVGEEIAAARALNDLSQQLLEKAGGDIEEVTHLHTHLSG</sequence>
<keyword evidence="2" id="KW-1185">Reference proteome</keyword>
<dbReference type="Gene3D" id="3.30.160.240">
    <property type="entry name" value="Rv1738"/>
    <property type="match status" value="1"/>
</dbReference>
<dbReference type="Pfam" id="PF08962">
    <property type="entry name" value="Rv2632c-like"/>
    <property type="match status" value="1"/>
</dbReference>
<comment type="caution">
    <text evidence="1">The sequence shown here is derived from an EMBL/GenBank/DDBJ whole genome shotgun (WGS) entry which is preliminary data.</text>
</comment>
<proteinExistence type="predicted"/>
<evidence type="ECO:0000313" key="2">
    <source>
        <dbReference type="Proteomes" id="UP000297948"/>
    </source>
</evidence>
<accession>A0A4Z0HI10</accession>
<dbReference type="SUPFAM" id="SSF143212">
    <property type="entry name" value="Rv2632c-like"/>
    <property type="match status" value="1"/>
</dbReference>
<gene>
    <name evidence="1" type="ORF">E4099_01965</name>
</gene>
<organism evidence="1 2">
    <name type="scientific">Streptomyces palmae</name>
    <dbReference type="NCBI Taxonomy" id="1701085"/>
    <lineage>
        <taxon>Bacteria</taxon>
        <taxon>Bacillati</taxon>
        <taxon>Actinomycetota</taxon>
        <taxon>Actinomycetes</taxon>
        <taxon>Kitasatosporales</taxon>
        <taxon>Streptomycetaceae</taxon>
        <taxon>Streptomyces</taxon>
    </lineage>
</organism>